<evidence type="ECO:0000256" key="2">
    <source>
        <dbReference type="SAM" id="SignalP"/>
    </source>
</evidence>
<proteinExistence type="predicted"/>
<organism evidence="3 4">
    <name type="scientific">Aldrovandia affinis</name>
    <dbReference type="NCBI Taxonomy" id="143900"/>
    <lineage>
        <taxon>Eukaryota</taxon>
        <taxon>Metazoa</taxon>
        <taxon>Chordata</taxon>
        <taxon>Craniata</taxon>
        <taxon>Vertebrata</taxon>
        <taxon>Euteleostomi</taxon>
        <taxon>Actinopterygii</taxon>
        <taxon>Neopterygii</taxon>
        <taxon>Teleostei</taxon>
        <taxon>Notacanthiformes</taxon>
        <taxon>Halosauridae</taxon>
        <taxon>Aldrovandia</taxon>
    </lineage>
</organism>
<gene>
    <name evidence="3" type="ORF">AAFF_G00113350</name>
</gene>
<feature type="region of interest" description="Disordered" evidence="1">
    <location>
        <begin position="108"/>
        <end position="131"/>
    </location>
</feature>
<dbReference type="AlphaFoldDB" id="A0AAD7RT24"/>
<evidence type="ECO:0000256" key="1">
    <source>
        <dbReference type="SAM" id="MobiDB-lite"/>
    </source>
</evidence>
<evidence type="ECO:0000313" key="3">
    <source>
        <dbReference type="EMBL" id="KAJ8389866.1"/>
    </source>
</evidence>
<name>A0AAD7RT24_9TELE</name>
<sequence>MSLSALTLVPLALTQGLSVPPLTQVPGHHGLALPCPAPPASQPRKRLTVSTDFYDPRWLAGETTSWDPPPFRTQDRLTGQSSPFVTATACPLVLTSCKAGATEALMGSGQQQRGAGSERQDVGSSAPGLPSVEPHYAATVVRGQARQRMPPRLKSDRLVGLYVAMRGPHRERLQQSRPGPENTANRHGFLCTAQLSQTAPLIITEACCERINPH</sequence>
<keyword evidence="2" id="KW-0732">Signal</keyword>
<protein>
    <submittedName>
        <fullName evidence="3">Uncharacterized protein</fullName>
    </submittedName>
</protein>
<accession>A0AAD7RT24</accession>
<reference evidence="3" key="1">
    <citation type="journal article" date="2023" name="Science">
        <title>Genome structures resolve the early diversification of teleost fishes.</title>
        <authorList>
            <person name="Parey E."/>
            <person name="Louis A."/>
            <person name="Montfort J."/>
            <person name="Bouchez O."/>
            <person name="Roques C."/>
            <person name="Iampietro C."/>
            <person name="Lluch J."/>
            <person name="Castinel A."/>
            <person name="Donnadieu C."/>
            <person name="Desvignes T."/>
            <person name="Floi Bucao C."/>
            <person name="Jouanno E."/>
            <person name="Wen M."/>
            <person name="Mejri S."/>
            <person name="Dirks R."/>
            <person name="Jansen H."/>
            <person name="Henkel C."/>
            <person name="Chen W.J."/>
            <person name="Zahm M."/>
            <person name="Cabau C."/>
            <person name="Klopp C."/>
            <person name="Thompson A.W."/>
            <person name="Robinson-Rechavi M."/>
            <person name="Braasch I."/>
            <person name="Lecointre G."/>
            <person name="Bobe J."/>
            <person name="Postlethwait J.H."/>
            <person name="Berthelot C."/>
            <person name="Roest Crollius H."/>
            <person name="Guiguen Y."/>
        </authorList>
    </citation>
    <scope>NUCLEOTIDE SEQUENCE</scope>
    <source>
        <strain evidence="3">NC1722</strain>
    </source>
</reference>
<dbReference type="Proteomes" id="UP001221898">
    <property type="component" value="Unassembled WGS sequence"/>
</dbReference>
<feature type="signal peptide" evidence="2">
    <location>
        <begin position="1"/>
        <end position="16"/>
    </location>
</feature>
<comment type="caution">
    <text evidence="3">The sequence shown here is derived from an EMBL/GenBank/DDBJ whole genome shotgun (WGS) entry which is preliminary data.</text>
</comment>
<feature type="chain" id="PRO_5042182116" evidence="2">
    <location>
        <begin position="17"/>
        <end position="214"/>
    </location>
</feature>
<keyword evidence="4" id="KW-1185">Reference proteome</keyword>
<evidence type="ECO:0000313" key="4">
    <source>
        <dbReference type="Proteomes" id="UP001221898"/>
    </source>
</evidence>
<dbReference type="EMBL" id="JAINUG010000177">
    <property type="protein sequence ID" value="KAJ8389866.1"/>
    <property type="molecule type" value="Genomic_DNA"/>
</dbReference>